<evidence type="ECO:0000313" key="2">
    <source>
        <dbReference type="Proteomes" id="UP000662373"/>
    </source>
</evidence>
<dbReference type="AlphaFoldDB" id="A0A934KNP0"/>
<dbReference type="Pfam" id="PF09952">
    <property type="entry name" value="AbiEi_2"/>
    <property type="match status" value="1"/>
</dbReference>
<dbReference type="RefSeq" id="WP_199599153.1">
    <property type="nucleotide sequence ID" value="NZ_JAEHJZ010000023.1"/>
</dbReference>
<proteinExistence type="predicted"/>
<dbReference type="EMBL" id="JAEHJZ010000023">
    <property type="protein sequence ID" value="MBJ7881044.1"/>
    <property type="molecule type" value="Genomic_DNA"/>
</dbReference>
<reference evidence="1 2" key="1">
    <citation type="submission" date="2020-09" db="EMBL/GenBank/DDBJ databases">
        <title>Draft genome of Gelidibacter salicanalis PAMC21136.</title>
        <authorList>
            <person name="Park H."/>
        </authorList>
    </citation>
    <scope>NUCLEOTIDE SEQUENCE [LARGE SCALE GENOMIC DNA]</scope>
    <source>
        <strain evidence="1 2">PAMC21136</strain>
    </source>
</reference>
<evidence type="ECO:0000313" key="1">
    <source>
        <dbReference type="EMBL" id="MBJ7881044.1"/>
    </source>
</evidence>
<dbReference type="InterPro" id="IPR019238">
    <property type="entry name" value="AbiEi_2"/>
</dbReference>
<dbReference type="SUPFAM" id="SSF46785">
    <property type="entry name" value="Winged helix' DNA-binding domain"/>
    <property type="match status" value="1"/>
</dbReference>
<comment type="caution">
    <text evidence="1">The sequence shown here is derived from an EMBL/GenBank/DDBJ whole genome shotgun (WGS) entry which is preliminary data.</text>
</comment>
<keyword evidence="2" id="KW-1185">Reference proteome</keyword>
<accession>A0A934KNP0</accession>
<sequence>MEFVKLKDWFQNLDFEVAIKKIQSHDGVVDLVISLNDEKVYAELKREVRPQHLAIFEGMAEQRTPFLVAADYITPNAKTHLKAKKINYIDSFGNAYIDLTHLKVYIEKDNARPINSEHSNVFTPTAGQVIFQLLKNPEQINATQRHLSHVSNVSLGSVSKCLQGLIDEGYVAKWSEDQKYQLVRKEELLDKWIILLNEKILPAHKIGTYKFSKSHAERWNEQFINSGVLWAGEPAAALLTNYLNPEMFSLFTNTRKHNITKDLRLLPDANGDINVYKPFWVDDEMMGQSKNYMSHENVVHPLIIYAQLVYSGNNRNIETAQLLFNEYIQPNLQGLFLSKP</sequence>
<name>A0A934KNP0_9FLAO</name>
<dbReference type="Proteomes" id="UP000662373">
    <property type="component" value="Unassembled WGS sequence"/>
</dbReference>
<dbReference type="InterPro" id="IPR036390">
    <property type="entry name" value="WH_DNA-bd_sf"/>
</dbReference>
<protein>
    <submittedName>
        <fullName evidence="1">Uncharacterized protein</fullName>
    </submittedName>
</protein>
<organism evidence="1 2">
    <name type="scientific">Gelidibacter salicanalis</name>
    <dbReference type="NCBI Taxonomy" id="291193"/>
    <lineage>
        <taxon>Bacteria</taxon>
        <taxon>Pseudomonadati</taxon>
        <taxon>Bacteroidota</taxon>
        <taxon>Flavobacteriia</taxon>
        <taxon>Flavobacteriales</taxon>
        <taxon>Flavobacteriaceae</taxon>
        <taxon>Gelidibacter</taxon>
    </lineage>
</organism>
<gene>
    <name evidence="1" type="ORF">JEM65_10360</name>
</gene>